<evidence type="ECO:0000259" key="1">
    <source>
        <dbReference type="PROSITE" id="PS50013"/>
    </source>
</evidence>
<dbReference type="Pfam" id="PF17919">
    <property type="entry name" value="RT_RNaseH_2"/>
    <property type="match status" value="1"/>
</dbReference>
<sequence>MNWMRTLIPGFNRIVQPLMDSMEKVYAAVGGRKKRQVAKIALSNEIWGQEQHTGWISAKKALVSTVKLIHPDPDKNLIVCTDASELDWGAVITQVPRRKETRAVEDRDNSPLLFLSGTFSGAVKRCAAHAFHLKFYEDKELKVTKDFLEAVAHNSEGHVVRSIVDHQWNTKVKRLRLLVAWRGHDPAENSWELVETMLQDVPVFDMDCVKFDIERGDFDIECVMVYGLYGLYGCGLLESNAFLSPVHIDREVCSDSNRGLYGESKESSLQVSFF</sequence>
<dbReference type="CDD" id="cd00024">
    <property type="entry name" value="CD_CSD"/>
    <property type="match status" value="1"/>
</dbReference>
<dbReference type="HOGENOM" id="CLU_1017140_0_0_1"/>
<dbReference type="InterPro" id="IPR051320">
    <property type="entry name" value="Viral_Replic_Matur_Polypro"/>
</dbReference>
<dbReference type="AlphaFoldDB" id="F0W9N9"/>
<gene>
    <name evidence="2" type="primary">AlNc14C41G3494</name>
    <name evidence="2" type="ORF">ALNC14_040000</name>
</gene>
<dbReference type="EMBL" id="FR824086">
    <property type="protein sequence ID" value="CCA17857.1"/>
    <property type="molecule type" value="Genomic_DNA"/>
</dbReference>
<feature type="domain" description="Chromo" evidence="1">
    <location>
        <begin position="158"/>
        <end position="192"/>
    </location>
</feature>
<dbReference type="SUPFAM" id="SSF56672">
    <property type="entry name" value="DNA/RNA polymerases"/>
    <property type="match status" value="1"/>
</dbReference>
<dbReference type="PANTHER" id="PTHR33064:SF37">
    <property type="entry name" value="RIBONUCLEASE H"/>
    <property type="match status" value="1"/>
</dbReference>
<name>F0W9N9_9STRA</name>
<proteinExistence type="predicted"/>
<reference evidence="2" key="2">
    <citation type="submission" date="2011-02" db="EMBL/GenBank/DDBJ databases">
        <authorList>
            <person name="MacLean D."/>
        </authorList>
    </citation>
    <scope>NUCLEOTIDE SEQUENCE</scope>
</reference>
<protein>
    <submittedName>
        <fullName evidence="2">AlNc14C41G3494 protein</fullName>
    </submittedName>
</protein>
<evidence type="ECO:0000313" key="2">
    <source>
        <dbReference type="EMBL" id="CCA17857.1"/>
    </source>
</evidence>
<dbReference type="PANTHER" id="PTHR33064">
    <property type="entry name" value="POL PROTEIN"/>
    <property type="match status" value="1"/>
</dbReference>
<accession>F0W9N9</accession>
<dbReference type="InterPro" id="IPR043502">
    <property type="entry name" value="DNA/RNA_pol_sf"/>
</dbReference>
<reference evidence="2" key="1">
    <citation type="journal article" date="2011" name="PLoS Biol.">
        <title>Gene gain and loss during evolution of obligate parasitism in the white rust pathogen of Arabidopsis thaliana.</title>
        <authorList>
            <person name="Kemen E."/>
            <person name="Gardiner A."/>
            <person name="Schultz-Larsen T."/>
            <person name="Kemen A.C."/>
            <person name="Balmuth A.L."/>
            <person name="Robert-Seilaniantz A."/>
            <person name="Bailey K."/>
            <person name="Holub E."/>
            <person name="Studholme D.J."/>
            <person name="Maclean D."/>
            <person name="Jones J.D."/>
        </authorList>
    </citation>
    <scope>NUCLEOTIDE SEQUENCE</scope>
</reference>
<dbReference type="InterPro" id="IPR023780">
    <property type="entry name" value="Chromo_domain"/>
</dbReference>
<dbReference type="Gene3D" id="2.40.50.40">
    <property type="match status" value="1"/>
</dbReference>
<dbReference type="PROSITE" id="PS50013">
    <property type="entry name" value="CHROMO_2"/>
    <property type="match status" value="1"/>
</dbReference>
<dbReference type="InterPro" id="IPR000953">
    <property type="entry name" value="Chromo/chromo_shadow_dom"/>
</dbReference>
<dbReference type="Pfam" id="PF00385">
    <property type="entry name" value="Chromo"/>
    <property type="match status" value="1"/>
</dbReference>
<organism evidence="2">
    <name type="scientific">Albugo laibachii Nc14</name>
    <dbReference type="NCBI Taxonomy" id="890382"/>
    <lineage>
        <taxon>Eukaryota</taxon>
        <taxon>Sar</taxon>
        <taxon>Stramenopiles</taxon>
        <taxon>Oomycota</taxon>
        <taxon>Peronosporomycetes</taxon>
        <taxon>Albuginales</taxon>
        <taxon>Albuginaceae</taxon>
        <taxon>Albugo</taxon>
    </lineage>
</organism>
<dbReference type="InterPro" id="IPR041577">
    <property type="entry name" value="RT_RNaseH_2"/>
</dbReference>